<dbReference type="Proteomes" id="UP000816034">
    <property type="component" value="Unassembled WGS sequence"/>
</dbReference>
<keyword evidence="2" id="KW-1185">Reference proteome</keyword>
<dbReference type="GeneID" id="68099621"/>
<accession>A0AA88KRX1</accession>
<comment type="caution">
    <text evidence="1">The sequence shown here is derived from an EMBL/GenBank/DDBJ whole genome shotgun (WGS) entry which is preliminary data.</text>
</comment>
<dbReference type="EMBL" id="PYSW02000002">
    <property type="protein sequence ID" value="KAG2393636.1"/>
    <property type="molecule type" value="Genomic_DNA"/>
</dbReference>
<gene>
    <name evidence="1" type="ORF">C9374_007167</name>
</gene>
<evidence type="ECO:0000313" key="2">
    <source>
        <dbReference type="Proteomes" id="UP000816034"/>
    </source>
</evidence>
<dbReference type="RefSeq" id="XP_044555530.1">
    <property type="nucleotide sequence ID" value="XM_044697108.1"/>
</dbReference>
<organism evidence="1 2">
    <name type="scientific">Naegleria lovaniensis</name>
    <name type="common">Amoeba</name>
    <dbReference type="NCBI Taxonomy" id="51637"/>
    <lineage>
        <taxon>Eukaryota</taxon>
        <taxon>Discoba</taxon>
        <taxon>Heterolobosea</taxon>
        <taxon>Tetramitia</taxon>
        <taxon>Eutetramitia</taxon>
        <taxon>Vahlkampfiidae</taxon>
        <taxon>Naegleria</taxon>
    </lineage>
</organism>
<dbReference type="AlphaFoldDB" id="A0AA88KRX1"/>
<reference evidence="1 2" key="1">
    <citation type="journal article" date="2018" name="BMC Genomics">
        <title>The genome of Naegleria lovaniensis, the basis for a comparative approach to unravel pathogenicity factors of the human pathogenic amoeba N. fowleri.</title>
        <authorList>
            <person name="Liechti N."/>
            <person name="Schurch N."/>
            <person name="Bruggmann R."/>
            <person name="Wittwer M."/>
        </authorList>
    </citation>
    <scope>NUCLEOTIDE SEQUENCE [LARGE SCALE GENOMIC DNA]</scope>
    <source>
        <strain evidence="1 2">ATCC 30569</strain>
    </source>
</reference>
<protein>
    <submittedName>
        <fullName evidence="1">Uncharacterized protein</fullName>
    </submittedName>
</protein>
<evidence type="ECO:0000313" key="1">
    <source>
        <dbReference type="EMBL" id="KAG2393636.1"/>
    </source>
</evidence>
<sequence>MEDFVISNLVPLIEETKLKINGCCQDDERHQQFKTLENSILSFTNKFIDLQIPIVQSLQNLIESINHSSSTHSNHTTATVIPSSSIEPSSNVSLQQVSVLETLHHCCEILMLRVRKEDFWQNHDDNGKTMSNTQIQSCLLNTIHMENNPNSNETSEQTHFSSPLEISNQDISSSLIIIDTCLLYFILQLLLNHTSPKQQTKSTESSKTNAKTLDSNIQRLKQLLTGKYLQFALLTFLKFKFLNKLRSLGEEQTIELFNMNELDSEIVEKLTVATKSNHDTQQVKICLNKPIHICELIFQLLLVIPIHLKEEEDIFNTMLKYSPTCHADLAVWYSISKFQKYSHEKQMSQIQNSQNSITFPSILLKLKEKLSSFNLRHCMKLVRGTLFDKQDEIKKELLLRWISACTILHTLSNTQGTDSKHFTEISKHYFSNVIENGHELLKYPSSYPSHSFHYLFHGILNALRNYIIAQTGAGSKYALIDRAQFFSNIDKYILDNDKMSSCENFRTYLAILMKLYFTTSSFSSYQRLNGALLKLLQMVNTTNDMIRILTITECEQNRTIDQNNAFFTVRNSIVFQLVSNSTEINKLVSDSIDEARQYEINGKPCVQRYKHVSENMIANSKQLFTHVLKSFVTQYHYVFPTSLREIFATIACVKLDFKHTITPQSMATLICDHSFALFYVFEGYRIMCSSVTYKYLSQLTDYCIAYMQHDDMSFIEQSKDEHGLLKPIPTFSSFVRELCYLNSIFVNTYGKHFHERKSLICGVMERIVKEGGSPYFDVEVITVC</sequence>
<proteinExistence type="predicted"/>
<name>A0AA88KRX1_NAELO</name>